<dbReference type="Gene3D" id="1.10.10.60">
    <property type="entry name" value="Homeodomain-like"/>
    <property type="match status" value="1"/>
</dbReference>
<keyword evidence="4" id="KW-1185">Reference proteome</keyword>
<dbReference type="AlphaFoldDB" id="A0ABD1ZJL2"/>
<feature type="region of interest" description="Disordered" evidence="1">
    <location>
        <begin position="284"/>
        <end position="324"/>
    </location>
</feature>
<reference evidence="3 4" key="1">
    <citation type="submission" date="2024-09" db="EMBL/GenBank/DDBJ databases">
        <title>Chromosome-scale assembly of Riccia fluitans.</title>
        <authorList>
            <person name="Paukszto L."/>
            <person name="Sawicki J."/>
            <person name="Karawczyk K."/>
            <person name="Piernik-Szablinska J."/>
            <person name="Szczecinska M."/>
            <person name="Mazdziarz M."/>
        </authorList>
    </citation>
    <scope>NUCLEOTIDE SEQUENCE [LARGE SCALE GENOMIC DNA]</scope>
    <source>
        <strain evidence="3">Rf_01</strain>
        <tissue evidence="3">Aerial parts of the thallus</tissue>
    </source>
</reference>
<name>A0ABD1ZJL2_9MARC</name>
<feature type="compositionally biased region" description="Basic and acidic residues" evidence="1">
    <location>
        <begin position="299"/>
        <end position="324"/>
    </location>
</feature>
<evidence type="ECO:0000259" key="2">
    <source>
        <dbReference type="PROSITE" id="PS50090"/>
    </source>
</evidence>
<feature type="domain" description="Myb-like" evidence="2">
    <location>
        <begin position="322"/>
        <end position="385"/>
    </location>
</feature>
<dbReference type="InterPro" id="IPR001005">
    <property type="entry name" value="SANT/Myb"/>
</dbReference>
<protein>
    <recommendedName>
        <fullName evidence="2">Myb-like domain-containing protein</fullName>
    </recommendedName>
</protein>
<sequence length="522" mass="57631">MEERGSEGGGANEGTLIDCSGTTISVVGAGGGGTVEECVDSVLDEPQRKKRRHSDERDFPAGFKNSVEYDGPLRNGTVSIIGGEVDHRQQQQQQPNISSATAIDYTPEVQHEICALPFEIGGGEIAGNGGSAESKELRIQIPGTRIHFSEATPDENGTEEEEDDGERELIPKFDPEENGNSLFTDELRAAVEEGSEHQLPPVMCMENGPHFSSDGPQLLVTSYDETKEIANGGLRSLSRSPSANGAHEMDTGNLDVIDFKLYAALQQQVLQGSSYLPAVNETQTAQGHDQYRQQQQSLDQEHSEDKNPVGLDEGERTPRHPRWTKEETAVLVAGKRKCDEEFRTPQSGSKFTSATERWDFISDYCKVYGVDRDAHQCRKRWSNLAADFKKIRNWHKQSEVEPYWSLRGDSRRKNKLPGSFDPEIYADMEAATDSNNAFKKRKVVPPVIAENGGEHEYDPLASVLETSGRAMQAALAKNIQAQIEAHNQNSELDRVQRKEHSDSLVGVLGLLADSLARIAEKL</sequence>
<feature type="region of interest" description="Disordered" evidence="1">
    <location>
        <begin position="147"/>
        <end position="180"/>
    </location>
</feature>
<dbReference type="PANTHER" id="PTHR47211:SF2">
    <property type="entry name" value="TRIHELIX TRANSCRIPTION FACTOR ASR3"/>
    <property type="match status" value="1"/>
</dbReference>
<dbReference type="Pfam" id="PF13837">
    <property type="entry name" value="Myb_DNA-bind_4"/>
    <property type="match status" value="1"/>
</dbReference>
<feature type="region of interest" description="Disordered" evidence="1">
    <location>
        <begin position="43"/>
        <end position="99"/>
    </location>
</feature>
<evidence type="ECO:0000313" key="4">
    <source>
        <dbReference type="Proteomes" id="UP001605036"/>
    </source>
</evidence>
<evidence type="ECO:0000313" key="3">
    <source>
        <dbReference type="EMBL" id="KAL2651110.1"/>
    </source>
</evidence>
<accession>A0ABD1ZJL2</accession>
<dbReference type="SUPFAM" id="SSF46689">
    <property type="entry name" value="Homeodomain-like"/>
    <property type="match status" value="1"/>
</dbReference>
<dbReference type="EMBL" id="JBHFFA010000001">
    <property type="protein sequence ID" value="KAL2651110.1"/>
    <property type="molecule type" value="Genomic_DNA"/>
</dbReference>
<feature type="compositionally biased region" description="Acidic residues" evidence="1">
    <location>
        <begin position="152"/>
        <end position="166"/>
    </location>
</feature>
<comment type="caution">
    <text evidence="3">The sequence shown here is derived from an EMBL/GenBank/DDBJ whole genome shotgun (WGS) entry which is preliminary data.</text>
</comment>
<dbReference type="InterPro" id="IPR009057">
    <property type="entry name" value="Homeodomain-like_sf"/>
</dbReference>
<dbReference type="CDD" id="cd12203">
    <property type="entry name" value="GT1"/>
    <property type="match status" value="1"/>
</dbReference>
<organism evidence="3 4">
    <name type="scientific">Riccia fluitans</name>
    <dbReference type="NCBI Taxonomy" id="41844"/>
    <lineage>
        <taxon>Eukaryota</taxon>
        <taxon>Viridiplantae</taxon>
        <taxon>Streptophyta</taxon>
        <taxon>Embryophyta</taxon>
        <taxon>Marchantiophyta</taxon>
        <taxon>Marchantiopsida</taxon>
        <taxon>Marchantiidae</taxon>
        <taxon>Marchantiales</taxon>
        <taxon>Ricciaceae</taxon>
        <taxon>Riccia</taxon>
    </lineage>
</organism>
<dbReference type="Proteomes" id="UP001605036">
    <property type="component" value="Unassembled WGS sequence"/>
</dbReference>
<dbReference type="InterPro" id="IPR044822">
    <property type="entry name" value="Myb_DNA-bind_4"/>
</dbReference>
<dbReference type="PANTHER" id="PTHR47211">
    <property type="entry name" value="TRIHELIX TRANSCRIPTION FACTOR ASR3"/>
    <property type="match status" value="1"/>
</dbReference>
<evidence type="ECO:0000256" key="1">
    <source>
        <dbReference type="SAM" id="MobiDB-lite"/>
    </source>
</evidence>
<dbReference type="PROSITE" id="PS50090">
    <property type="entry name" value="MYB_LIKE"/>
    <property type="match status" value="1"/>
</dbReference>
<gene>
    <name evidence="3" type="ORF">R1flu_019238</name>
</gene>
<proteinExistence type="predicted"/>